<gene>
    <name evidence="2" type="ORF">EVAR_89571_1</name>
</gene>
<reference evidence="2 3" key="1">
    <citation type="journal article" date="2019" name="Commun. Biol.">
        <title>The bagworm genome reveals a unique fibroin gene that provides high tensile strength.</title>
        <authorList>
            <person name="Kono N."/>
            <person name="Nakamura H."/>
            <person name="Ohtoshi R."/>
            <person name="Tomita M."/>
            <person name="Numata K."/>
            <person name="Arakawa K."/>
        </authorList>
    </citation>
    <scope>NUCLEOTIDE SEQUENCE [LARGE SCALE GENOMIC DNA]</scope>
</reference>
<keyword evidence="3" id="KW-1185">Reference proteome</keyword>
<dbReference type="Proteomes" id="UP000299102">
    <property type="component" value="Unassembled WGS sequence"/>
</dbReference>
<dbReference type="EMBL" id="BGZK01001353">
    <property type="protein sequence ID" value="GBP77917.1"/>
    <property type="molecule type" value="Genomic_DNA"/>
</dbReference>
<dbReference type="OrthoDB" id="6753017at2759"/>
<protein>
    <recommendedName>
        <fullName evidence="4">Tesmin/TSO1-like CXC domain-containing protein</fullName>
    </recommendedName>
</protein>
<dbReference type="InterPro" id="IPR029060">
    <property type="entry name" value="PIN-like_dom_sf"/>
</dbReference>
<dbReference type="AlphaFoldDB" id="A0A4C1YU25"/>
<accession>A0A4C1YU25</accession>
<organism evidence="2 3">
    <name type="scientific">Eumeta variegata</name>
    <name type="common">Bagworm moth</name>
    <name type="synonym">Eumeta japonica</name>
    <dbReference type="NCBI Taxonomy" id="151549"/>
    <lineage>
        <taxon>Eukaryota</taxon>
        <taxon>Metazoa</taxon>
        <taxon>Ecdysozoa</taxon>
        <taxon>Arthropoda</taxon>
        <taxon>Hexapoda</taxon>
        <taxon>Insecta</taxon>
        <taxon>Pterygota</taxon>
        <taxon>Neoptera</taxon>
        <taxon>Endopterygota</taxon>
        <taxon>Lepidoptera</taxon>
        <taxon>Glossata</taxon>
        <taxon>Ditrysia</taxon>
        <taxon>Tineoidea</taxon>
        <taxon>Psychidae</taxon>
        <taxon>Oiketicinae</taxon>
        <taxon>Eumeta</taxon>
    </lineage>
</organism>
<feature type="region of interest" description="Disordered" evidence="1">
    <location>
        <begin position="432"/>
        <end position="454"/>
    </location>
</feature>
<name>A0A4C1YU25_EUMVA</name>
<dbReference type="PANTHER" id="PTHR46704:SF1">
    <property type="entry name" value="TELOMERE LENGTH REGULATION PROTEIN TEL2 HOMOLOG"/>
    <property type="match status" value="1"/>
</dbReference>
<dbReference type="SUPFAM" id="SSF88723">
    <property type="entry name" value="PIN domain-like"/>
    <property type="match status" value="1"/>
</dbReference>
<evidence type="ECO:0008006" key="4">
    <source>
        <dbReference type="Google" id="ProtNLM"/>
    </source>
</evidence>
<comment type="caution">
    <text evidence="2">The sequence shown here is derived from an EMBL/GenBank/DDBJ whole genome shotgun (WGS) entry which is preliminary data.</text>
</comment>
<evidence type="ECO:0000313" key="2">
    <source>
        <dbReference type="EMBL" id="GBP77917.1"/>
    </source>
</evidence>
<evidence type="ECO:0000256" key="1">
    <source>
        <dbReference type="SAM" id="MobiDB-lite"/>
    </source>
</evidence>
<proteinExistence type="predicted"/>
<evidence type="ECO:0000313" key="3">
    <source>
        <dbReference type="Proteomes" id="UP000299102"/>
    </source>
</evidence>
<sequence>MCIAKDSEVELENFLTYELAPMPLSFFNDEAMRKCIKSTMYQAFEPRSGDINFENTIYIIDGGYLLHRVVWQQGESFSSICNKYITYVRSHYTSNAIIVFDGYPEDVAARSTKYVERSRRSRKTASVDILFDERMTPTVSQSKFLGNEANKNRLIEMLKIKFEAEHFVVKQATEDADTLIINTAINFSSAFDFVVVVGEDIDLLVLLRALSTHPNIYILKPGKGKISRQIYSINSIKDKTAVNHIAFLYAFSGCDTTSALFYQGKMKFIKVLQKNPDLNEVIEVFKNPNANPEVIAKAGEGFLSALYSYSYVKSRKKQWGWKKDKNGLIPVTTFGPPAPESLLKLISCKCKKGCQKACGCRKTGLKCSVVCTNCGGSCDNSPFPSQDDIEEEETDTIFEQINDEIENEEDHYETDDPIVDDAEETSVFDISIGIEDDENPTPGPSKRMKRQKLN</sequence>
<dbReference type="PANTHER" id="PTHR46704">
    <property type="entry name" value="CXC DOMAIN-CONTAINING PROTEIN-RELATED"/>
    <property type="match status" value="1"/>
</dbReference>